<gene>
    <name evidence="1" type="ORF">LYSBPC_24170</name>
</gene>
<evidence type="ECO:0000313" key="1">
    <source>
        <dbReference type="EMBL" id="GLC89290.1"/>
    </source>
</evidence>
<evidence type="ECO:0000313" key="2">
    <source>
        <dbReference type="Proteomes" id="UP001065593"/>
    </source>
</evidence>
<sequence length="58" mass="7123">MYYYLAKCFCCKQEFKILEGTLKFQEYKRNRDGKYSCDDCNQKIEMEARKALFQKLNF</sequence>
<evidence type="ECO:0008006" key="3">
    <source>
        <dbReference type="Google" id="ProtNLM"/>
    </source>
</evidence>
<keyword evidence="2" id="KW-1185">Reference proteome</keyword>
<comment type="caution">
    <text evidence="1">The sequence shown here is derived from an EMBL/GenBank/DDBJ whole genome shotgun (WGS) entry which is preliminary data.</text>
</comment>
<dbReference type="EMBL" id="BRZA01000002">
    <property type="protein sequence ID" value="GLC89290.1"/>
    <property type="molecule type" value="Genomic_DNA"/>
</dbReference>
<accession>A0ABQ5NLQ9</accession>
<organism evidence="1 2">
    <name type="scientific">Lysinibacillus piscis</name>
    <dbReference type="NCBI Taxonomy" id="2518931"/>
    <lineage>
        <taxon>Bacteria</taxon>
        <taxon>Bacillati</taxon>
        <taxon>Bacillota</taxon>
        <taxon>Bacilli</taxon>
        <taxon>Bacillales</taxon>
        <taxon>Bacillaceae</taxon>
        <taxon>Lysinibacillus</taxon>
    </lineage>
</organism>
<reference evidence="1" key="1">
    <citation type="submission" date="2022-08" db="EMBL/GenBank/DDBJ databases">
        <title>Draft genome sequence of Lysinibacillus sp. strain KH24.</title>
        <authorList>
            <person name="Kanbe H."/>
            <person name="Itoh H."/>
        </authorList>
    </citation>
    <scope>NUCLEOTIDE SEQUENCE</scope>
    <source>
        <strain evidence="1">KH24</strain>
    </source>
</reference>
<name>A0ABQ5NLQ9_9BACI</name>
<protein>
    <recommendedName>
        <fullName evidence="3">DUF2197 domain-containing protein</fullName>
    </recommendedName>
</protein>
<proteinExistence type="predicted"/>
<dbReference type="Proteomes" id="UP001065593">
    <property type="component" value="Unassembled WGS sequence"/>
</dbReference>